<keyword evidence="5" id="KW-1185">Reference proteome</keyword>
<evidence type="ECO:0000313" key="5">
    <source>
        <dbReference type="Proteomes" id="UP000240542"/>
    </source>
</evidence>
<dbReference type="Proteomes" id="UP000240542">
    <property type="component" value="Unassembled WGS sequence"/>
</dbReference>
<keyword evidence="1" id="KW-0227">DNA damage</keyword>
<dbReference type="GO" id="GO:0006281">
    <property type="term" value="P:DNA repair"/>
    <property type="evidence" value="ECO:0007669"/>
    <property type="project" value="InterPro"/>
</dbReference>
<reference evidence="4 5" key="1">
    <citation type="submission" date="2018-03" db="EMBL/GenBank/DDBJ databases">
        <title>Genomic Encyclopedia of Archaeal and Bacterial Type Strains, Phase II (KMG-II): from individual species to whole genera.</title>
        <authorList>
            <person name="Goeker M."/>
        </authorList>
    </citation>
    <scope>NUCLEOTIDE SEQUENCE [LARGE SCALE GENOMIC DNA]</scope>
    <source>
        <strain evidence="4 5">DSM 45312</strain>
    </source>
</reference>
<dbReference type="GO" id="GO:0003824">
    <property type="term" value="F:catalytic activity"/>
    <property type="evidence" value="ECO:0007669"/>
    <property type="project" value="InterPro"/>
</dbReference>
<gene>
    <name evidence="4" type="ORF">CLV63_10891</name>
</gene>
<dbReference type="CDD" id="cd06445">
    <property type="entry name" value="ATase"/>
    <property type="match status" value="1"/>
</dbReference>
<proteinExistence type="predicted"/>
<comment type="caution">
    <text evidence="4">The sequence shown here is derived from an EMBL/GenBank/DDBJ whole genome shotgun (WGS) entry which is preliminary data.</text>
</comment>
<dbReference type="InterPro" id="IPR036217">
    <property type="entry name" value="MethylDNA_cys_MeTrfase_DNAb"/>
</dbReference>
<dbReference type="Gene3D" id="1.10.10.10">
    <property type="entry name" value="Winged helix-like DNA-binding domain superfamily/Winged helix DNA-binding domain"/>
    <property type="match status" value="1"/>
</dbReference>
<feature type="compositionally biased region" description="Basic and acidic residues" evidence="2">
    <location>
        <begin position="115"/>
        <end position="132"/>
    </location>
</feature>
<dbReference type="EMBL" id="PYGA01000008">
    <property type="protein sequence ID" value="PSK97373.1"/>
    <property type="molecule type" value="Genomic_DNA"/>
</dbReference>
<dbReference type="AlphaFoldDB" id="A0A2P8DJG7"/>
<evidence type="ECO:0000256" key="1">
    <source>
        <dbReference type="ARBA" id="ARBA00022763"/>
    </source>
</evidence>
<dbReference type="Pfam" id="PF01035">
    <property type="entry name" value="DNA_binding_1"/>
    <property type="match status" value="1"/>
</dbReference>
<feature type="region of interest" description="Disordered" evidence="2">
    <location>
        <begin position="90"/>
        <end position="132"/>
    </location>
</feature>
<accession>A0A2P8DJG7</accession>
<name>A0A2P8DJG7_9ACTN</name>
<dbReference type="InterPro" id="IPR052520">
    <property type="entry name" value="ATL_DNA_repair"/>
</dbReference>
<dbReference type="InterPro" id="IPR036388">
    <property type="entry name" value="WH-like_DNA-bd_sf"/>
</dbReference>
<sequence length="132" mass="14509">MLLAERLIRPAAPSGPLPQGRYSAVMARPDAHPDDYAERVLDIAEAIPPGRVMSYGDIAEYVGEGGPRQVGAVMSRWGGGVPWWRVIRSDGTPPPGHEVRAREQYAAEATPMRPGADRVDMRRARWTGEAHR</sequence>
<protein>
    <submittedName>
        <fullName evidence="4">O(6)-alkylguanine repair protein YbaZ</fullName>
    </submittedName>
</protein>
<organism evidence="4 5">
    <name type="scientific">Murinocardiopsis flavida</name>
    <dbReference type="NCBI Taxonomy" id="645275"/>
    <lineage>
        <taxon>Bacteria</taxon>
        <taxon>Bacillati</taxon>
        <taxon>Actinomycetota</taxon>
        <taxon>Actinomycetes</taxon>
        <taxon>Streptosporangiales</taxon>
        <taxon>Nocardiopsidaceae</taxon>
        <taxon>Murinocardiopsis</taxon>
    </lineage>
</organism>
<evidence type="ECO:0000259" key="3">
    <source>
        <dbReference type="Pfam" id="PF01035"/>
    </source>
</evidence>
<evidence type="ECO:0000313" key="4">
    <source>
        <dbReference type="EMBL" id="PSK97373.1"/>
    </source>
</evidence>
<dbReference type="PANTHER" id="PTHR42942">
    <property type="entry name" value="6-O-METHYLGUANINE DNA METHYLTRANSFERASE"/>
    <property type="match status" value="1"/>
</dbReference>
<dbReference type="PANTHER" id="PTHR42942:SF1">
    <property type="entry name" value="ALKYLTRANSFERASE-LIKE PROTEIN 1"/>
    <property type="match status" value="1"/>
</dbReference>
<feature type="domain" description="Methylated-DNA-[protein]-cysteine S-methyltransferase DNA binding" evidence="3">
    <location>
        <begin position="36"/>
        <end position="96"/>
    </location>
</feature>
<dbReference type="InterPro" id="IPR014048">
    <property type="entry name" value="MethylDNA_cys_MeTrfase_DNA-bd"/>
</dbReference>
<evidence type="ECO:0000256" key="2">
    <source>
        <dbReference type="SAM" id="MobiDB-lite"/>
    </source>
</evidence>
<dbReference type="SUPFAM" id="SSF46767">
    <property type="entry name" value="Methylated DNA-protein cysteine methyltransferase, C-terminal domain"/>
    <property type="match status" value="1"/>
</dbReference>